<evidence type="ECO:0000313" key="8">
    <source>
        <dbReference type="Proteomes" id="UP000558192"/>
    </source>
</evidence>
<dbReference type="PANTHER" id="PTHR43471">
    <property type="entry name" value="ABC TRANSPORTER PERMEASE"/>
    <property type="match status" value="1"/>
</dbReference>
<keyword evidence="8" id="KW-1185">Reference proteome</keyword>
<feature type="transmembrane region" description="Helical" evidence="5">
    <location>
        <begin position="449"/>
        <end position="471"/>
    </location>
</feature>
<dbReference type="Proteomes" id="UP000558192">
    <property type="component" value="Unassembled WGS sequence"/>
</dbReference>
<reference evidence="7 8" key="1">
    <citation type="submission" date="2020-03" db="EMBL/GenBank/DDBJ databases">
        <title>Genomic Encyclopedia of Type Strains, Phase IV (KMG-IV): sequencing the most valuable type-strain genomes for metagenomic binning, comparative biology and taxonomic classification.</title>
        <authorList>
            <person name="Goeker M."/>
        </authorList>
    </citation>
    <scope>NUCLEOTIDE SEQUENCE [LARGE SCALE GENOMIC DNA]</scope>
    <source>
        <strain evidence="7 8">DSM 16846</strain>
    </source>
</reference>
<evidence type="ECO:0000256" key="3">
    <source>
        <dbReference type="ARBA" id="ARBA00022989"/>
    </source>
</evidence>
<feature type="transmembrane region" description="Helical" evidence="5">
    <location>
        <begin position="357"/>
        <end position="381"/>
    </location>
</feature>
<evidence type="ECO:0000256" key="1">
    <source>
        <dbReference type="ARBA" id="ARBA00004141"/>
    </source>
</evidence>
<evidence type="ECO:0000313" key="7">
    <source>
        <dbReference type="EMBL" id="NJC04575.1"/>
    </source>
</evidence>
<keyword evidence="4 5" id="KW-0472">Membrane</keyword>
<protein>
    <submittedName>
        <fullName evidence="7">ABC-type Na+ efflux pump permease subunit</fullName>
    </submittedName>
</protein>
<sequence>MNNVLLVALREYRQITRMRSFWLTLLILPIAFALAPLTQRFMGDSDPDRVMIVDQAAFGAGRQITERLRLDEDRRAMSDLARYVERHKLAAPADEPWSRNDRWFSDAEVQRFGAEGGVTAALARLKPAMPADIPEFERPEPRFEIVTPPADFSRLQGPALDQRLETLLRPGEGSKAEPIDVVVIIPADFIRTGTARLSSSGRPNTQFVAIVQDVLTRSLRQVLLSAEGVSPDVATAAATVTPNLLIAQPVPGSGAREALLVRSILPLASCYLLMMALMLSGSWMLQGTIEERSNKLLETVLATISPEQLMYGKLLGTVAVGLTMIAVWIGCGAFAAFATQGAIADLIRPALAPLTSWTTIAAMIYFFIAGYLAISVFFLAVGAISDSMNDAQGYLMPIILAILLPITILIQGIVDGGKGIGVTIMTWVPIWTPFAVLARLGTGIQAWEVIGSGLLLAAFVALQMLLLGRLFRASLLAQGQKPGLKELAARLGRRSAEAG</sequence>
<dbReference type="GO" id="GO:0140359">
    <property type="term" value="F:ABC-type transporter activity"/>
    <property type="evidence" value="ECO:0007669"/>
    <property type="project" value="InterPro"/>
</dbReference>
<feature type="transmembrane region" description="Helical" evidence="5">
    <location>
        <begin position="420"/>
        <end position="437"/>
    </location>
</feature>
<evidence type="ECO:0000256" key="2">
    <source>
        <dbReference type="ARBA" id="ARBA00022692"/>
    </source>
</evidence>
<feature type="transmembrane region" description="Helical" evidence="5">
    <location>
        <begin position="264"/>
        <end position="285"/>
    </location>
</feature>
<comment type="caution">
    <text evidence="7">The sequence shown here is derived from an EMBL/GenBank/DDBJ whole genome shotgun (WGS) entry which is preliminary data.</text>
</comment>
<evidence type="ECO:0000259" key="6">
    <source>
        <dbReference type="Pfam" id="PF12698"/>
    </source>
</evidence>
<dbReference type="InterPro" id="IPR013525">
    <property type="entry name" value="ABC2_TM"/>
</dbReference>
<feature type="domain" description="ABC-2 type transporter transmembrane" evidence="6">
    <location>
        <begin position="19"/>
        <end position="466"/>
    </location>
</feature>
<keyword evidence="2 5" id="KW-0812">Transmembrane</keyword>
<accession>A0A7X5Y4G2</accession>
<feature type="transmembrane region" description="Helical" evidence="5">
    <location>
        <begin position="393"/>
        <end position="414"/>
    </location>
</feature>
<keyword evidence="3 5" id="KW-1133">Transmembrane helix</keyword>
<feature type="transmembrane region" description="Helical" evidence="5">
    <location>
        <begin position="314"/>
        <end position="337"/>
    </location>
</feature>
<organism evidence="7 8">
    <name type="scientific">Sphingomonas kaistensis</name>
    <dbReference type="NCBI Taxonomy" id="298708"/>
    <lineage>
        <taxon>Bacteria</taxon>
        <taxon>Pseudomonadati</taxon>
        <taxon>Pseudomonadota</taxon>
        <taxon>Alphaproteobacteria</taxon>
        <taxon>Sphingomonadales</taxon>
        <taxon>Sphingomonadaceae</taxon>
        <taxon>Sphingomonas</taxon>
    </lineage>
</organism>
<evidence type="ECO:0000256" key="4">
    <source>
        <dbReference type="ARBA" id="ARBA00023136"/>
    </source>
</evidence>
<feature type="transmembrane region" description="Helical" evidence="5">
    <location>
        <begin position="21"/>
        <end position="42"/>
    </location>
</feature>
<dbReference type="EMBL" id="JAATJC010000001">
    <property type="protein sequence ID" value="NJC04575.1"/>
    <property type="molecule type" value="Genomic_DNA"/>
</dbReference>
<dbReference type="AlphaFoldDB" id="A0A7X5Y4G2"/>
<dbReference type="PANTHER" id="PTHR43471:SF3">
    <property type="entry name" value="ABC TRANSPORTER PERMEASE PROTEIN NATB"/>
    <property type="match status" value="1"/>
</dbReference>
<dbReference type="Pfam" id="PF12698">
    <property type="entry name" value="ABC2_membrane_3"/>
    <property type="match status" value="1"/>
</dbReference>
<proteinExistence type="predicted"/>
<dbReference type="RefSeq" id="WP_168067376.1">
    <property type="nucleotide sequence ID" value="NZ_JAATJC010000001.1"/>
</dbReference>
<comment type="subcellular location">
    <subcellularLocation>
        <location evidence="1">Membrane</location>
        <topology evidence="1">Multi-pass membrane protein</topology>
    </subcellularLocation>
</comment>
<evidence type="ECO:0000256" key="5">
    <source>
        <dbReference type="SAM" id="Phobius"/>
    </source>
</evidence>
<name>A0A7X5Y4G2_9SPHN</name>
<dbReference type="GO" id="GO:0016020">
    <property type="term" value="C:membrane"/>
    <property type="evidence" value="ECO:0007669"/>
    <property type="project" value="UniProtKB-SubCell"/>
</dbReference>
<gene>
    <name evidence="7" type="ORF">GGQ97_000368</name>
</gene>